<keyword evidence="6" id="KW-1185">Reference proteome</keyword>
<dbReference type="RefSeq" id="WP_377508019.1">
    <property type="nucleotide sequence ID" value="NZ_JBHULU010000017.1"/>
</dbReference>
<dbReference type="PROSITE" id="PS51161">
    <property type="entry name" value="ATP_CONE"/>
    <property type="match status" value="1"/>
</dbReference>
<keyword evidence="5" id="KW-0540">Nuclease</keyword>
<dbReference type="GO" id="GO:0016787">
    <property type="term" value="F:hydrolase activity"/>
    <property type="evidence" value="ECO:0007669"/>
    <property type="project" value="UniProtKB-KW"/>
</dbReference>
<feature type="domain" description="ATP-cone" evidence="4">
    <location>
        <begin position="4"/>
        <end position="87"/>
    </location>
</feature>
<dbReference type="InterPro" id="IPR007560">
    <property type="entry name" value="Restrct_endonuc_IV_Mrr"/>
</dbReference>
<sequence length="287" mass="32920">MEHLVVTKASGEKVLFSVGKLKLSLRRSGADEALVEEVLRQLEPFLYEGISTRKIYRHAYAILKKKSKTTAAKYSLRQGIMQLGPSGFPFEKFVAEVLKVQGYYTQIGVFVDGHCVRHEIDVIASKDGKHCMIECKYHNLSGNKSDVKIPMYIHSRFKDVEKVWPSEQEYEVRFHEAWIVTNTRFTEDAIRYATCMNMHLMGWDYPAKGGLKDMVNSFDLYPLTCLTTLTHSEKQKLLDMRIVLCKELLQNEQALHKAGVREKHLPSVLNEVENLCGSNNTYTLQQP</sequence>
<proteinExistence type="predicted"/>
<evidence type="ECO:0000313" key="6">
    <source>
        <dbReference type="Proteomes" id="UP001597544"/>
    </source>
</evidence>
<dbReference type="InterPro" id="IPR005144">
    <property type="entry name" value="ATP-cone_dom"/>
</dbReference>
<dbReference type="EC" id="3.1.21.-" evidence="5"/>
<evidence type="ECO:0000256" key="1">
    <source>
        <dbReference type="ARBA" id="ARBA00022741"/>
    </source>
</evidence>
<dbReference type="Proteomes" id="UP001597544">
    <property type="component" value="Unassembled WGS sequence"/>
</dbReference>
<accession>A0ABW5IN60</accession>
<evidence type="ECO:0000256" key="2">
    <source>
        <dbReference type="ARBA" id="ARBA00022840"/>
    </source>
</evidence>
<organism evidence="5 6">
    <name type="scientific">Pontibacter locisalis</name>
    <dbReference type="NCBI Taxonomy" id="1719035"/>
    <lineage>
        <taxon>Bacteria</taxon>
        <taxon>Pseudomonadati</taxon>
        <taxon>Bacteroidota</taxon>
        <taxon>Cytophagia</taxon>
        <taxon>Cytophagales</taxon>
        <taxon>Hymenobacteraceae</taxon>
        <taxon>Pontibacter</taxon>
    </lineage>
</organism>
<dbReference type="Gene3D" id="3.40.1350.10">
    <property type="match status" value="1"/>
</dbReference>
<keyword evidence="5" id="KW-0255">Endonuclease</keyword>
<keyword evidence="2 3" id="KW-0067">ATP-binding</keyword>
<evidence type="ECO:0000259" key="4">
    <source>
        <dbReference type="PROSITE" id="PS51161"/>
    </source>
</evidence>
<dbReference type="SUPFAM" id="SSF52980">
    <property type="entry name" value="Restriction endonuclease-like"/>
    <property type="match status" value="1"/>
</dbReference>
<dbReference type="InterPro" id="IPR011856">
    <property type="entry name" value="tRNA_endonuc-like_dom_sf"/>
</dbReference>
<dbReference type="InterPro" id="IPR011335">
    <property type="entry name" value="Restrct_endonuc-II-like"/>
</dbReference>
<comment type="caution">
    <text evidence="5">The sequence shown here is derived from an EMBL/GenBank/DDBJ whole genome shotgun (WGS) entry which is preliminary data.</text>
</comment>
<dbReference type="GO" id="GO:0004519">
    <property type="term" value="F:endonuclease activity"/>
    <property type="evidence" value="ECO:0007669"/>
    <property type="project" value="UniProtKB-KW"/>
</dbReference>
<dbReference type="EMBL" id="JBHULU010000017">
    <property type="protein sequence ID" value="MFD2514748.1"/>
    <property type="molecule type" value="Genomic_DNA"/>
</dbReference>
<protein>
    <submittedName>
        <fullName evidence="5">Restriction endonuclease</fullName>
        <ecNumber evidence="5">3.1.21.-</ecNumber>
    </submittedName>
</protein>
<dbReference type="CDD" id="cd22308">
    <property type="entry name" value="Af1548-like"/>
    <property type="match status" value="1"/>
</dbReference>
<keyword evidence="1 3" id="KW-0547">Nucleotide-binding</keyword>
<evidence type="ECO:0000313" key="5">
    <source>
        <dbReference type="EMBL" id="MFD2514748.1"/>
    </source>
</evidence>
<dbReference type="InterPro" id="IPR054374">
    <property type="entry name" value="AF1548-like_C"/>
</dbReference>
<evidence type="ECO:0000256" key="3">
    <source>
        <dbReference type="PROSITE-ProRule" id="PRU00492"/>
    </source>
</evidence>
<reference evidence="6" key="1">
    <citation type="journal article" date="2019" name="Int. J. Syst. Evol. Microbiol.">
        <title>The Global Catalogue of Microorganisms (GCM) 10K type strain sequencing project: providing services to taxonomists for standard genome sequencing and annotation.</title>
        <authorList>
            <consortium name="The Broad Institute Genomics Platform"/>
            <consortium name="The Broad Institute Genome Sequencing Center for Infectious Disease"/>
            <person name="Wu L."/>
            <person name="Ma J."/>
        </authorList>
    </citation>
    <scope>NUCLEOTIDE SEQUENCE [LARGE SCALE GENOMIC DNA]</scope>
    <source>
        <strain evidence="6">KCTC 42498</strain>
    </source>
</reference>
<name>A0ABW5IN60_9BACT</name>
<dbReference type="Pfam" id="PF22357">
    <property type="entry name" value="AF1548-like_C"/>
    <property type="match status" value="1"/>
</dbReference>
<keyword evidence="5" id="KW-0378">Hydrolase</keyword>
<gene>
    <name evidence="5" type="ORF">ACFSRY_12810</name>
</gene>
<dbReference type="Pfam" id="PF04471">
    <property type="entry name" value="Mrr_cat"/>
    <property type="match status" value="1"/>
</dbReference>